<accession>A0ABV3T2B6</accession>
<gene>
    <name evidence="2" type="ORF">AB3X52_17175</name>
</gene>
<keyword evidence="3" id="KW-1185">Reference proteome</keyword>
<dbReference type="Proteomes" id="UP001556631">
    <property type="component" value="Unassembled WGS sequence"/>
</dbReference>
<reference evidence="2 3" key="1">
    <citation type="submission" date="2024-07" db="EMBL/GenBank/DDBJ databases">
        <authorList>
            <person name="Lee S."/>
            <person name="Kang M."/>
        </authorList>
    </citation>
    <scope>NUCLEOTIDE SEQUENCE [LARGE SCALE GENOMIC DNA]</scope>
    <source>
        <strain evidence="2 3">DS6</strain>
    </source>
</reference>
<proteinExistence type="predicted"/>
<organism evidence="2 3">
    <name type="scientific">Nocardioides eburneus</name>
    <dbReference type="NCBI Taxonomy" id="3231482"/>
    <lineage>
        <taxon>Bacteria</taxon>
        <taxon>Bacillati</taxon>
        <taxon>Actinomycetota</taxon>
        <taxon>Actinomycetes</taxon>
        <taxon>Propionibacteriales</taxon>
        <taxon>Nocardioidaceae</taxon>
        <taxon>Nocardioides</taxon>
    </lineage>
</organism>
<evidence type="ECO:0000259" key="1">
    <source>
        <dbReference type="Pfam" id="PF13529"/>
    </source>
</evidence>
<dbReference type="Pfam" id="PF13529">
    <property type="entry name" value="Peptidase_C39_2"/>
    <property type="match status" value="1"/>
</dbReference>
<dbReference type="InterPro" id="IPR039563">
    <property type="entry name" value="Peptidase_C39_single_dom"/>
</dbReference>
<dbReference type="Gene3D" id="3.90.70.10">
    <property type="entry name" value="Cysteine proteinases"/>
    <property type="match status" value="1"/>
</dbReference>
<dbReference type="CDD" id="cd02549">
    <property type="entry name" value="Peptidase_C39A"/>
    <property type="match status" value="1"/>
</dbReference>
<sequence length="397" mass="42694">MPVLFRAWSTRSDPGRPGFDEGTARGTQVRRGALTIGRPVGAVSYIDPFGDGSPASYDHASWLSPWVPTPFGAAEVVASWNATTPVGTWVQVEVRGATTAGDETGWYVLGRWASYDDGFHRTSVAGQADDHGSVRTDTLVSRDGRAFGSYQLRLTLCRLAGTRAAPTVTLLGAMASAGSGERPVDLTPGVAVGRVLDVPAYSQEIHRGEYPPWDGGGEAWCSPASTAMVLDHWGRGPGREETSWVDPAYADPQVDHAARQVYDHAYGGTGNWSFNVAYAGSRGLTAFVTRLRSLGEAERFIARGVPLVLSVSFRADELDGAGYATAGHLMVLVGFDRRGDPVLNDPASHRVASNDEVRVTFDRAQLERAWARSNRTVYVIVPPEVALPEPSAQAPRW</sequence>
<feature type="domain" description="Peptidase C39-like" evidence="1">
    <location>
        <begin position="196"/>
        <end position="347"/>
    </location>
</feature>
<evidence type="ECO:0000313" key="3">
    <source>
        <dbReference type="Proteomes" id="UP001556631"/>
    </source>
</evidence>
<name>A0ABV3T2B6_9ACTN</name>
<dbReference type="RefSeq" id="WP_367995317.1">
    <property type="nucleotide sequence ID" value="NZ_JBFPJR010000040.1"/>
</dbReference>
<dbReference type="InterPro" id="IPR039564">
    <property type="entry name" value="Peptidase_C39-like"/>
</dbReference>
<evidence type="ECO:0000313" key="2">
    <source>
        <dbReference type="EMBL" id="MEX0429353.1"/>
    </source>
</evidence>
<protein>
    <submittedName>
        <fullName evidence="2">C39 family peptidase</fullName>
    </submittedName>
</protein>
<dbReference type="EMBL" id="JBFPJR010000040">
    <property type="protein sequence ID" value="MEX0429353.1"/>
    <property type="molecule type" value="Genomic_DNA"/>
</dbReference>
<comment type="caution">
    <text evidence="2">The sequence shown here is derived from an EMBL/GenBank/DDBJ whole genome shotgun (WGS) entry which is preliminary data.</text>
</comment>